<dbReference type="InterPro" id="IPR002073">
    <property type="entry name" value="PDEase_catalytic_dom"/>
</dbReference>
<keyword evidence="2" id="KW-0378">Hydrolase</keyword>
<dbReference type="EMBL" id="FNXT01000141">
    <property type="protein sequence ID" value="SZX61390.1"/>
    <property type="molecule type" value="Genomic_DNA"/>
</dbReference>
<evidence type="ECO:0000256" key="2">
    <source>
        <dbReference type="ARBA" id="ARBA00022801"/>
    </source>
</evidence>
<keyword evidence="1" id="KW-0479">Metal-binding</keyword>
<dbReference type="EMBL" id="FNXT01001219">
    <property type="protein sequence ID" value="SZX74704.1"/>
    <property type="molecule type" value="Genomic_DNA"/>
</dbReference>
<reference evidence="5 6" key="1">
    <citation type="submission" date="2016-10" db="EMBL/GenBank/DDBJ databases">
        <authorList>
            <person name="Cai Z."/>
        </authorList>
    </citation>
    <scope>NUCLEOTIDE SEQUENCE [LARGE SCALE GENOMIC DNA]</scope>
</reference>
<protein>
    <recommendedName>
        <fullName evidence="3">PDEase domain-containing protein</fullName>
    </recommendedName>
</protein>
<name>A0A383WCE5_TETOB</name>
<accession>A0A383WCE5</accession>
<sequence length="392" mass="41420">MQVAPKRLRKLATKLDSNDIKIGGSAKFAQVLGKVRTHEFNVFHLRQVTNKPLKAVFTHAVNDFGLGESIKLTPCKLDALADDLQAAYNSNPYHGASHAADTLQNAVYMLHKDGLGAALPPVLLFSVLLAAAGHDAAHCGVRNILVPAELEAVFGKQGSQEHMHAEVTCSLLHKSGLFSKQRSAEFAEVCGIVKQLIHTTDMSLHNEVNGYATCDEIEQAKEAHGLAYGKWPREAQLPLCCFLLHWADISNVARPIDVSAAFAVLLGHEQSPAGAEKGKAAAAATAATAKAAAAAAGAAAQAAAGAAVAAAVMAAARGKVKDPLPTLKQLLQDQELAAVAANQRNFMLNFAASTLQQLHKVLPKAAAEAQQHFDSNLVRWELIINNSSPAAS</sequence>
<dbReference type="GO" id="GO:0004114">
    <property type="term" value="F:3',5'-cyclic-nucleotide phosphodiesterase activity"/>
    <property type="evidence" value="ECO:0007669"/>
    <property type="project" value="InterPro"/>
</dbReference>
<dbReference type="SMART" id="SM00471">
    <property type="entry name" value="HDc"/>
    <property type="match status" value="1"/>
</dbReference>
<feature type="domain" description="PDEase" evidence="3">
    <location>
        <begin position="20"/>
        <end position="143"/>
    </location>
</feature>
<dbReference type="STRING" id="3088.A0A383WCE5"/>
<dbReference type="AlphaFoldDB" id="A0A383WCE5"/>
<proteinExistence type="predicted"/>
<dbReference type="InterPro" id="IPR003607">
    <property type="entry name" value="HD/PDEase_dom"/>
</dbReference>
<evidence type="ECO:0000256" key="1">
    <source>
        <dbReference type="ARBA" id="ARBA00022723"/>
    </source>
</evidence>
<evidence type="ECO:0000313" key="4">
    <source>
        <dbReference type="EMBL" id="SZX61390.1"/>
    </source>
</evidence>
<dbReference type="SUPFAM" id="SSF109604">
    <property type="entry name" value="HD-domain/PDEase-like"/>
    <property type="match status" value="1"/>
</dbReference>
<dbReference type="Pfam" id="PF00233">
    <property type="entry name" value="PDEase_I"/>
    <property type="match status" value="1"/>
</dbReference>
<evidence type="ECO:0000313" key="6">
    <source>
        <dbReference type="Proteomes" id="UP000256970"/>
    </source>
</evidence>
<dbReference type="Gene3D" id="1.10.1300.10">
    <property type="entry name" value="3'5'-cyclic nucleotide phosphodiesterase, catalytic domain"/>
    <property type="match status" value="1"/>
</dbReference>
<dbReference type="GO" id="GO:0046872">
    <property type="term" value="F:metal ion binding"/>
    <property type="evidence" value="ECO:0007669"/>
    <property type="project" value="UniProtKB-KW"/>
</dbReference>
<dbReference type="PANTHER" id="PTHR11347">
    <property type="entry name" value="CYCLIC NUCLEOTIDE PHOSPHODIESTERASE"/>
    <property type="match status" value="1"/>
</dbReference>
<keyword evidence="6" id="KW-1185">Reference proteome</keyword>
<gene>
    <name evidence="5" type="ORF">BQ4739_LOCUS15022</name>
    <name evidence="4" type="ORF">BQ4739_LOCUS1887</name>
</gene>
<dbReference type="GO" id="GO:0007165">
    <property type="term" value="P:signal transduction"/>
    <property type="evidence" value="ECO:0007669"/>
    <property type="project" value="InterPro"/>
</dbReference>
<dbReference type="Proteomes" id="UP000256970">
    <property type="component" value="Unassembled WGS sequence"/>
</dbReference>
<dbReference type="CDD" id="cd00077">
    <property type="entry name" value="HDc"/>
    <property type="match status" value="1"/>
</dbReference>
<dbReference type="PROSITE" id="PS51845">
    <property type="entry name" value="PDEASE_I_2"/>
    <property type="match status" value="1"/>
</dbReference>
<dbReference type="InterPro" id="IPR036971">
    <property type="entry name" value="PDEase_catalytic_dom_sf"/>
</dbReference>
<organism evidence="5 6">
    <name type="scientific">Tetradesmus obliquus</name>
    <name type="common">Green alga</name>
    <name type="synonym">Acutodesmus obliquus</name>
    <dbReference type="NCBI Taxonomy" id="3088"/>
    <lineage>
        <taxon>Eukaryota</taxon>
        <taxon>Viridiplantae</taxon>
        <taxon>Chlorophyta</taxon>
        <taxon>core chlorophytes</taxon>
        <taxon>Chlorophyceae</taxon>
        <taxon>CS clade</taxon>
        <taxon>Sphaeropleales</taxon>
        <taxon>Scenedesmaceae</taxon>
        <taxon>Tetradesmus</taxon>
    </lineage>
</organism>
<evidence type="ECO:0000313" key="5">
    <source>
        <dbReference type="EMBL" id="SZX74704.1"/>
    </source>
</evidence>
<evidence type="ECO:0000259" key="3">
    <source>
        <dbReference type="PROSITE" id="PS51845"/>
    </source>
</evidence>